<feature type="transmembrane region" description="Helical" evidence="2">
    <location>
        <begin position="84"/>
        <end position="106"/>
    </location>
</feature>
<evidence type="ECO:0000313" key="4">
    <source>
        <dbReference type="Proteomes" id="UP001139721"/>
    </source>
</evidence>
<dbReference type="RefSeq" id="WP_250422103.1">
    <property type="nucleotide sequence ID" value="NZ_JAJKBJ010000011.1"/>
</dbReference>
<sequence length="668" mass="74330">MSLKSDDSQASTPTDLVFILAIAGRIDAQSRIIAKELDNDRSIYYGYAVCDSLSSSYSMFKYFLDVFFANSSNDAMHDLMMTPGGIAAMTLESLFLISFSVLAAKFDNETGDNYKKMIATAWPYFRDIMKGLKNAYKGWRSAIVAFGLLGAVDINFLIIPVGVILGIFAAANRFLVRYLVTEPRKSMMSANVRLKDEIKQLLSLTYEESKLYAQDIQEQDVDTRIFAFLAVGLGGAIDGLYLYVGVLSLAILSSPLLFYMVAMCVFYTVACIITRIYEEYDFQLRLLITQTKCRLELVAKETETVYAKLLALQKKTDKSDDDLIQLSLLKNELNYLLTQFEEQRKILRERSTRTYLSAVLLGLKNGLYVYGALASILFLVGSILTLSGWVFPPALLVVCVSLGLVFITTCIIHSLITNYQHLQKEKAQAELPELLVALRNSIKLNQDLDCWVEKDVFREILDEGIAVEASPQSSVQDRSEVVRSTFSGFGKGQKIISFFGFFLQSKDEQGHYHDSSAMQIFSVFSALIFGIILGLRALARGFGRVPLGQDQPAVSLAPEPVIPRERSAKGPEKGELSSLHESTDKKGTADIKLELIKISKNAKDASTTKVPGESIQQFKSRNDSQFRFDSSRSIFGFFETKASLHRSESDACLISRDASPDGTIRGLG</sequence>
<organism evidence="3 4">
    <name type="scientific">Legionella maioricensis</name>
    <dbReference type="NCBI Taxonomy" id="2896528"/>
    <lineage>
        <taxon>Bacteria</taxon>
        <taxon>Pseudomonadati</taxon>
        <taxon>Pseudomonadota</taxon>
        <taxon>Gammaproteobacteria</taxon>
        <taxon>Legionellales</taxon>
        <taxon>Legionellaceae</taxon>
        <taxon>Legionella</taxon>
    </lineage>
</organism>
<feature type="compositionally biased region" description="Basic and acidic residues" evidence="1">
    <location>
        <begin position="562"/>
        <end position="575"/>
    </location>
</feature>
<evidence type="ECO:0008006" key="5">
    <source>
        <dbReference type="Google" id="ProtNLM"/>
    </source>
</evidence>
<evidence type="ECO:0000256" key="2">
    <source>
        <dbReference type="SAM" id="Phobius"/>
    </source>
</evidence>
<feature type="transmembrane region" description="Helical" evidence="2">
    <location>
        <begin position="395"/>
        <end position="416"/>
    </location>
</feature>
<feature type="transmembrane region" description="Helical" evidence="2">
    <location>
        <begin position="158"/>
        <end position="180"/>
    </location>
</feature>
<feature type="transmembrane region" description="Helical" evidence="2">
    <location>
        <begin position="225"/>
        <end position="244"/>
    </location>
</feature>
<keyword evidence="4" id="KW-1185">Reference proteome</keyword>
<feature type="transmembrane region" description="Helical" evidence="2">
    <location>
        <begin position="520"/>
        <end position="539"/>
    </location>
</feature>
<evidence type="ECO:0000256" key="1">
    <source>
        <dbReference type="SAM" id="MobiDB-lite"/>
    </source>
</evidence>
<name>A0A9X2D0T8_9GAMM</name>
<accession>A0A9X2D0T8</accession>
<feature type="transmembrane region" description="Helical" evidence="2">
    <location>
        <begin position="367"/>
        <end position="389"/>
    </location>
</feature>
<evidence type="ECO:0000313" key="3">
    <source>
        <dbReference type="EMBL" id="MCL9684520.1"/>
    </source>
</evidence>
<feature type="transmembrane region" description="Helical" evidence="2">
    <location>
        <begin position="256"/>
        <end position="277"/>
    </location>
</feature>
<reference evidence="3" key="1">
    <citation type="submission" date="2021-11" db="EMBL/GenBank/DDBJ databases">
        <title>Legionella maioricencis sp. nov., a new species isolated from hot water samples in Mallorca.</title>
        <authorList>
            <person name="Crespi S."/>
            <person name="Drasar V."/>
            <person name="Salva-Serra F."/>
            <person name="Jaen-Luchoro D."/>
            <person name="Pineiro-Iglesias B."/>
            <person name="Aliaga F."/>
            <person name="Fernandez-Juarez V."/>
            <person name="Coll G."/>
            <person name="Moore E.R.B."/>
            <person name="Bennasar-Figueras A."/>
        </authorList>
    </citation>
    <scope>NUCLEOTIDE SEQUENCE</scope>
    <source>
        <strain evidence="3">HCPI-6</strain>
    </source>
</reference>
<keyword evidence="2" id="KW-1133">Transmembrane helix</keyword>
<keyword evidence="2" id="KW-0472">Membrane</keyword>
<dbReference type="AlphaFoldDB" id="A0A9X2D0T8"/>
<gene>
    <name evidence="3" type="ORF">LOX96_10475</name>
</gene>
<protein>
    <recommendedName>
        <fullName evidence="5">Transmembrane protein</fullName>
    </recommendedName>
</protein>
<dbReference type="Proteomes" id="UP001139721">
    <property type="component" value="Unassembled WGS sequence"/>
</dbReference>
<proteinExistence type="predicted"/>
<keyword evidence="2" id="KW-0812">Transmembrane</keyword>
<comment type="caution">
    <text evidence="3">The sequence shown here is derived from an EMBL/GenBank/DDBJ whole genome shotgun (WGS) entry which is preliminary data.</text>
</comment>
<feature type="region of interest" description="Disordered" evidence="1">
    <location>
        <begin position="556"/>
        <end position="582"/>
    </location>
</feature>
<dbReference type="EMBL" id="JAJKBJ010000011">
    <property type="protein sequence ID" value="MCL9684520.1"/>
    <property type="molecule type" value="Genomic_DNA"/>
</dbReference>